<dbReference type="Gene3D" id="3.60.110.10">
    <property type="entry name" value="Carbon-nitrogen hydrolase"/>
    <property type="match status" value="1"/>
</dbReference>
<proteinExistence type="inferred from homology"/>
<comment type="catalytic activity">
    <reaction evidence="7 8">
        <text>deamido-NAD(+) + L-glutamine + ATP + H2O = L-glutamate + AMP + diphosphate + NAD(+) + H(+)</text>
        <dbReference type="Rhea" id="RHEA:24384"/>
        <dbReference type="ChEBI" id="CHEBI:15377"/>
        <dbReference type="ChEBI" id="CHEBI:15378"/>
        <dbReference type="ChEBI" id="CHEBI:29985"/>
        <dbReference type="ChEBI" id="CHEBI:30616"/>
        <dbReference type="ChEBI" id="CHEBI:33019"/>
        <dbReference type="ChEBI" id="CHEBI:57540"/>
        <dbReference type="ChEBI" id="CHEBI:58359"/>
        <dbReference type="ChEBI" id="CHEBI:58437"/>
        <dbReference type="ChEBI" id="CHEBI:456215"/>
        <dbReference type="EC" id="6.3.5.1"/>
    </reaction>
</comment>
<keyword evidence="6 8" id="KW-0520">NAD</keyword>
<evidence type="ECO:0000256" key="8">
    <source>
        <dbReference type="PIRNR" id="PIRNR006630"/>
    </source>
</evidence>
<dbReference type="Proteomes" id="UP000245609">
    <property type="component" value="Unassembled WGS sequence"/>
</dbReference>
<dbReference type="SUPFAM" id="SSF56317">
    <property type="entry name" value="Carbon-nitrogen hydrolase"/>
    <property type="match status" value="1"/>
</dbReference>
<dbReference type="Pfam" id="PF00795">
    <property type="entry name" value="CN_hydrolase"/>
    <property type="match status" value="1"/>
</dbReference>
<protein>
    <recommendedName>
        <fullName evidence="8">Glutamine-dependent NAD(+) synthetase</fullName>
        <ecNumber evidence="8">6.3.5.1</ecNumber>
    </recommendedName>
    <alternativeName>
        <fullName evidence="8">NAD(+) synthase [glutamine-hydrolyzing]</fullName>
    </alternativeName>
</protein>
<evidence type="ECO:0000256" key="3">
    <source>
        <dbReference type="ARBA" id="ARBA00022598"/>
    </source>
</evidence>
<dbReference type="GO" id="GO:0005737">
    <property type="term" value="C:cytoplasm"/>
    <property type="evidence" value="ECO:0007669"/>
    <property type="project" value="InterPro"/>
</dbReference>
<evidence type="ECO:0000256" key="7">
    <source>
        <dbReference type="ARBA" id="ARBA00052340"/>
    </source>
</evidence>
<dbReference type="OrthoDB" id="2020662at2759"/>
<name>A0A2T9ZFK0_9FUNG</name>
<sequence>MDSLVTIATCSLNQWALDFTGNYQRIKASILQAKAQNAKIRLGSELEIPGYSCQDHFFEHDTVYHSWQVLAKLLSDPELFGILVVTGMPVLFKGHRYNCSVLFLDGKVLLIRPKLWLASDGNYREYRYFTKFELTSLTVNFLLPTNIQAINGQKSTSFGHALLESSNGVVIGVEMCEELFVPYSPHIQMSLDGCDIILNSSASHHELRKLYKRVSLIKSATSKCGGVYVYSNLHGCDGDRLYFDGSSMIACNGALFAISPQFSLEDVITISATIDINSIRSYRSSIPSIGSQSSIVKSLTRIPTDFCFDSQNPPSYPIRETYLSPEQEISLGPACWLWDYLRRSKQGGFFLPISGGIDSCSVALIVYSMCVQVEKALLAKNKAVLDDVNEILDTNYSFSGESCTPITAKDLCNKLLYTCYMGTENSSNETKTRAASLSSDINSYHSSIVFDAVIAAVLMVFSMLTGKSPKYGVDGGSRQENLALQNIQARLRMVLSYLFASLLPWTRYVSDKKKRYRSLLVLGSSNADEALRGYFTKYDCSSADLNPIGSISKTDLRSFVGFSQQEFQFNILSQFLDAVPSAELIPTRTNSETKGIAVQSDEQEMGLTYEQLEVFGKYRKSSKFYSGPLSMYNKLVIRWSHLPKQEVARLVKHFFFYYAINRHKMTTLTPSYHAESYSPDDNRFDHRPFLYNADYSWQFEEIDKLVASNE</sequence>
<comment type="caution">
    <text evidence="10">The sequence shown here is derived from an EMBL/GenBank/DDBJ whole genome shotgun (WGS) entry which is preliminary data.</text>
</comment>
<keyword evidence="3 8" id="KW-0436">Ligase</keyword>
<dbReference type="PIRSF" id="PIRSF006630">
    <property type="entry name" value="NADS_GAT"/>
    <property type="match status" value="1"/>
</dbReference>
<dbReference type="EC" id="6.3.5.1" evidence="8"/>
<evidence type="ECO:0000313" key="11">
    <source>
        <dbReference type="Proteomes" id="UP000245609"/>
    </source>
</evidence>
<keyword evidence="5 8" id="KW-0067">ATP-binding</keyword>
<comment type="similarity">
    <text evidence="2 8">In the C-terminal section; belongs to the NAD synthetase family.</text>
</comment>
<evidence type="ECO:0000259" key="9">
    <source>
        <dbReference type="PROSITE" id="PS50263"/>
    </source>
</evidence>
<gene>
    <name evidence="10" type="ORF">BB560_002176</name>
</gene>
<organism evidence="10 11">
    <name type="scientific">Smittium megazygosporum</name>
    <dbReference type="NCBI Taxonomy" id="133381"/>
    <lineage>
        <taxon>Eukaryota</taxon>
        <taxon>Fungi</taxon>
        <taxon>Fungi incertae sedis</taxon>
        <taxon>Zoopagomycota</taxon>
        <taxon>Kickxellomycotina</taxon>
        <taxon>Harpellomycetes</taxon>
        <taxon>Harpellales</taxon>
        <taxon>Legeriomycetaceae</taxon>
        <taxon>Smittium</taxon>
    </lineage>
</organism>
<dbReference type="HAMAP" id="MF_02090">
    <property type="entry name" value="NadE_glutamine_dep"/>
    <property type="match status" value="1"/>
</dbReference>
<dbReference type="InterPro" id="IPR003694">
    <property type="entry name" value="NAD_synthase"/>
</dbReference>
<dbReference type="PROSITE" id="PS50263">
    <property type="entry name" value="CN_HYDROLASE"/>
    <property type="match status" value="1"/>
</dbReference>
<dbReference type="PANTHER" id="PTHR23090:SF9">
    <property type="entry name" value="GLUTAMINE-DEPENDENT NAD(+) SYNTHETASE"/>
    <property type="match status" value="1"/>
</dbReference>
<dbReference type="SUPFAM" id="SSF52402">
    <property type="entry name" value="Adenine nucleotide alpha hydrolases-like"/>
    <property type="match status" value="1"/>
</dbReference>
<evidence type="ECO:0000313" key="10">
    <source>
        <dbReference type="EMBL" id="PVV03349.1"/>
    </source>
</evidence>
<dbReference type="FunFam" id="3.60.110.10:FF:000003">
    <property type="entry name" value="Glutamine-dependent NAD(+) synthetase"/>
    <property type="match status" value="1"/>
</dbReference>
<reference evidence="10 11" key="1">
    <citation type="journal article" date="2018" name="MBio">
        <title>Comparative Genomics Reveals the Core Gene Toolbox for the Fungus-Insect Symbiosis.</title>
        <authorList>
            <person name="Wang Y."/>
            <person name="Stata M."/>
            <person name="Wang W."/>
            <person name="Stajich J.E."/>
            <person name="White M.M."/>
            <person name="Moncalvo J.M."/>
        </authorList>
    </citation>
    <scope>NUCLEOTIDE SEQUENCE [LARGE SCALE GENOMIC DNA]</scope>
    <source>
        <strain evidence="10 11">SC-DP-2</strain>
    </source>
</reference>
<evidence type="ECO:0000256" key="6">
    <source>
        <dbReference type="ARBA" id="ARBA00023027"/>
    </source>
</evidence>
<dbReference type="UniPathway" id="UPA00253">
    <property type="reaction ID" value="UER00334"/>
</dbReference>
<keyword evidence="11" id="KW-1185">Reference proteome</keyword>
<dbReference type="GO" id="GO:0003952">
    <property type="term" value="F:NAD+ synthase (glutamine-hydrolyzing) activity"/>
    <property type="evidence" value="ECO:0007669"/>
    <property type="project" value="UniProtKB-UniRule"/>
</dbReference>
<dbReference type="CDD" id="cd00553">
    <property type="entry name" value="NAD_synthase"/>
    <property type="match status" value="1"/>
</dbReference>
<dbReference type="InterPro" id="IPR003010">
    <property type="entry name" value="C-N_Hydrolase"/>
</dbReference>
<dbReference type="GO" id="GO:0009435">
    <property type="term" value="P:NAD+ biosynthetic process"/>
    <property type="evidence" value="ECO:0007669"/>
    <property type="project" value="UniProtKB-UniRule"/>
</dbReference>
<comment type="pathway">
    <text evidence="1 8">Cofactor biosynthesis; NAD(+) biosynthesis; NAD(+) from deamido-NAD(+) (L-Gln route): step 1/1.</text>
</comment>
<evidence type="ECO:0000256" key="2">
    <source>
        <dbReference type="ARBA" id="ARBA00007145"/>
    </source>
</evidence>
<dbReference type="GO" id="GO:0004359">
    <property type="term" value="F:glutaminase activity"/>
    <property type="evidence" value="ECO:0007669"/>
    <property type="project" value="InterPro"/>
</dbReference>
<dbReference type="AlphaFoldDB" id="A0A2T9ZFK0"/>
<dbReference type="Gene3D" id="3.40.50.620">
    <property type="entry name" value="HUPs"/>
    <property type="match status" value="1"/>
</dbReference>
<feature type="domain" description="CN hydrolase" evidence="9">
    <location>
        <begin position="5"/>
        <end position="276"/>
    </location>
</feature>
<dbReference type="Pfam" id="PF02540">
    <property type="entry name" value="NAD_synthase"/>
    <property type="match status" value="1"/>
</dbReference>
<keyword evidence="4 8" id="KW-0547">Nucleotide-binding</keyword>
<dbReference type="InterPro" id="IPR014729">
    <property type="entry name" value="Rossmann-like_a/b/a_fold"/>
</dbReference>
<evidence type="ECO:0000256" key="1">
    <source>
        <dbReference type="ARBA" id="ARBA00005188"/>
    </source>
</evidence>
<dbReference type="FunFam" id="3.40.50.620:FF:000036">
    <property type="entry name" value="Glutamine-dependent NAD(+) synthetase"/>
    <property type="match status" value="1"/>
</dbReference>
<evidence type="ECO:0000256" key="4">
    <source>
        <dbReference type="ARBA" id="ARBA00022741"/>
    </source>
</evidence>
<dbReference type="InterPro" id="IPR014445">
    <property type="entry name" value="Gln-dep_NAD_synthase"/>
</dbReference>
<dbReference type="InterPro" id="IPR036526">
    <property type="entry name" value="C-N_Hydrolase_sf"/>
</dbReference>
<dbReference type="GO" id="GO:0005524">
    <property type="term" value="F:ATP binding"/>
    <property type="evidence" value="ECO:0007669"/>
    <property type="project" value="UniProtKB-UniRule"/>
</dbReference>
<evidence type="ECO:0000256" key="5">
    <source>
        <dbReference type="ARBA" id="ARBA00022840"/>
    </source>
</evidence>
<dbReference type="PANTHER" id="PTHR23090">
    <property type="entry name" value="NH 3 /GLUTAMINE-DEPENDENT NAD + SYNTHETASE"/>
    <property type="match status" value="1"/>
</dbReference>
<dbReference type="InterPro" id="IPR022310">
    <property type="entry name" value="NAD/GMP_synthase"/>
</dbReference>
<accession>A0A2T9ZFK0</accession>
<dbReference type="CDD" id="cd07570">
    <property type="entry name" value="GAT_Gln-NAD-synth"/>
    <property type="match status" value="1"/>
</dbReference>
<dbReference type="EMBL" id="MBFS01000245">
    <property type="protein sequence ID" value="PVV03349.1"/>
    <property type="molecule type" value="Genomic_DNA"/>
</dbReference>
<dbReference type="STRING" id="133381.A0A2T9ZFK0"/>